<name>A0AAV6MS88_9ROSI</name>
<dbReference type="EMBL" id="JAGKQH010000012">
    <property type="protein sequence ID" value="KAG6586245.1"/>
    <property type="molecule type" value="Genomic_DNA"/>
</dbReference>
<evidence type="ECO:0000313" key="10">
    <source>
        <dbReference type="EMBL" id="KAG6586245.1"/>
    </source>
</evidence>
<dbReference type="FunFam" id="1.20.1280.290:FF:000001">
    <property type="entry name" value="Bidirectional sugar transporter SWEET"/>
    <property type="match status" value="1"/>
</dbReference>
<feature type="transmembrane region" description="Helical" evidence="9">
    <location>
        <begin position="65"/>
        <end position="88"/>
    </location>
</feature>
<evidence type="ECO:0000256" key="6">
    <source>
        <dbReference type="ARBA" id="ARBA00022737"/>
    </source>
</evidence>
<keyword evidence="5 9" id="KW-0812">Transmembrane</keyword>
<dbReference type="GO" id="GO:0051119">
    <property type="term" value="F:sugar transmembrane transporter activity"/>
    <property type="evidence" value="ECO:0007669"/>
    <property type="project" value="InterPro"/>
</dbReference>
<evidence type="ECO:0000256" key="7">
    <source>
        <dbReference type="ARBA" id="ARBA00022989"/>
    </source>
</evidence>
<dbReference type="InterPro" id="IPR047664">
    <property type="entry name" value="SWEET"/>
</dbReference>
<evidence type="ECO:0000256" key="1">
    <source>
        <dbReference type="ARBA" id="ARBA00004127"/>
    </source>
</evidence>
<feature type="transmembrane region" description="Helical" evidence="9">
    <location>
        <begin position="126"/>
        <end position="147"/>
    </location>
</feature>
<feature type="non-terminal residue" evidence="10">
    <location>
        <position position="1"/>
    </location>
</feature>
<keyword evidence="7 9" id="KW-1133">Transmembrane helix</keyword>
<dbReference type="AlphaFoldDB" id="A0AAV6MS88"/>
<feature type="transmembrane region" description="Helical" evidence="9">
    <location>
        <begin position="42"/>
        <end position="59"/>
    </location>
</feature>
<sequence length="279" mass="31725">MEALPFFVGVIGNIISVLFFLSPVKTFWLVLKKRSTEEFDSLPYVSTFLTAALWAYYGLIKPDGFLIVSVNIFGISLQICYLTIFLLFSPPNMRVRTATLVAIFDIGFVGATILISYLMLHGTSRIEVIGFICAALNIMNCGSPLGIARKVVRTRSVEYMPFLLTLCIFLNSGVWTFYAVLVKDPYIGVPNLIGFLLGVMQLVRHFAILRGQLSLEDFNKNAKRYRQIPSPSLSIHFQCLPLSNLSLFDFDLILWFFRRVGCLLFFDLEDFLQLETSRY</sequence>
<accession>A0AAV6MS88</accession>
<feature type="transmembrane region" description="Helical" evidence="9">
    <location>
        <begin position="6"/>
        <end position="30"/>
    </location>
</feature>
<dbReference type="Proteomes" id="UP000685013">
    <property type="component" value="Chromosome 12"/>
</dbReference>
<dbReference type="GO" id="GO:0005886">
    <property type="term" value="C:plasma membrane"/>
    <property type="evidence" value="ECO:0007669"/>
    <property type="project" value="UniProtKB-SubCell"/>
</dbReference>
<comment type="subcellular location">
    <subcellularLocation>
        <location evidence="9">Cell membrane</location>
        <topology evidence="9">Multi-pass membrane protein</topology>
    </subcellularLocation>
    <subcellularLocation>
        <location evidence="1">Endomembrane system</location>
        <topology evidence="1">Multi-pass membrane protein</topology>
    </subcellularLocation>
</comment>
<keyword evidence="11" id="KW-1185">Reference proteome</keyword>
<dbReference type="GO" id="GO:0051260">
    <property type="term" value="P:protein homooligomerization"/>
    <property type="evidence" value="ECO:0007669"/>
    <property type="project" value="UniProtKB-ARBA"/>
</dbReference>
<evidence type="ECO:0000256" key="8">
    <source>
        <dbReference type="ARBA" id="ARBA00023136"/>
    </source>
</evidence>
<evidence type="ECO:0000256" key="4">
    <source>
        <dbReference type="ARBA" id="ARBA00022597"/>
    </source>
</evidence>
<protein>
    <recommendedName>
        <fullName evidence="9">Bidirectional sugar transporter SWEET</fullName>
    </recommendedName>
</protein>
<dbReference type="PANTHER" id="PTHR10791:SF231">
    <property type="entry name" value="BIDIRECTIONAL SUGAR TRANSPORTER SWEET"/>
    <property type="match status" value="1"/>
</dbReference>
<keyword evidence="8 9" id="KW-0472">Membrane</keyword>
<keyword evidence="4 9" id="KW-0762">Sugar transport</keyword>
<evidence type="ECO:0000313" key="11">
    <source>
        <dbReference type="Proteomes" id="UP000685013"/>
    </source>
</evidence>
<feature type="transmembrane region" description="Helical" evidence="9">
    <location>
        <begin position="186"/>
        <end position="203"/>
    </location>
</feature>
<evidence type="ECO:0000256" key="3">
    <source>
        <dbReference type="ARBA" id="ARBA00022448"/>
    </source>
</evidence>
<gene>
    <name evidence="10" type="primary">SWEET17</name>
    <name evidence="10" type="ORF">SDJN03_18978</name>
</gene>
<dbReference type="GO" id="GO:0012505">
    <property type="term" value="C:endomembrane system"/>
    <property type="evidence" value="ECO:0007669"/>
    <property type="project" value="UniProtKB-SubCell"/>
</dbReference>
<dbReference type="FunFam" id="1.20.1280.290:FF:000002">
    <property type="entry name" value="Bidirectional sugar transporter SWEET"/>
    <property type="match status" value="1"/>
</dbReference>
<evidence type="ECO:0000256" key="9">
    <source>
        <dbReference type="RuleBase" id="RU910715"/>
    </source>
</evidence>
<comment type="similarity">
    <text evidence="2 9">Belongs to the SWEET sugar transporter family.</text>
</comment>
<keyword evidence="3 9" id="KW-0813">Transport</keyword>
<dbReference type="Pfam" id="PF03083">
    <property type="entry name" value="MtN3_slv"/>
    <property type="match status" value="2"/>
</dbReference>
<dbReference type="InterPro" id="IPR004316">
    <property type="entry name" value="SWEET_rpt"/>
</dbReference>
<evidence type="ECO:0000256" key="2">
    <source>
        <dbReference type="ARBA" id="ARBA00007809"/>
    </source>
</evidence>
<comment type="caution">
    <text evidence="10">The sequence shown here is derived from an EMBL/GenBank/DDBJ whole genome shotgun (WGS) entry which is preliminary data.</text>
</comment>
<proteinExistence type="inferred from homology"/>
<dbReference type="PANTHER" id="PTHR10791">
    <property type="entry name" value="RAG1-ACTIVATING PROTEIN 1"/>
    <property type="match status" value="1"/>
</dbReference>
<reference evidence="10 11" key="1">
    <citation type="journal article" date="2021" name="Hortic Res">
        <title>The domestication of Cucurbita argyrosperma as revealed by the genome of its wild relative.</title>
        <authorList>
            <person name="Barrera-Redondo J."/>
            <person name="Sanchez-de la Vega G."/>
            <person name="Aguirre-Liguori J.A."/>
            <person name="Castellanos-Morales G."/>
            <person name="Gutierrez-Guerrero Y.T."/>
            <person name="Aguirre-Dugua X."/>
            <person name="Aguirre-Planter E."/>
            <person name="Tenaillon M.I."/>
            <person name="Lira-Saade R."/>
            <person name="Eguiarte L.E."/>
        </authorList>
    </citation>
    <scope>NUCLEOTIDE SEQUENCE [LARGE SCALE GENOMIC DNA]</scope>
    <source>
        <strain evidence="10">JBR-2021</strain>
    </source>
</reference>
<comment type="function">
    <text evidence="9">Mediates both low-affinity uptake and efflux of sugar across the membrane.</text>
</comment>
<evidence type="ECO:0000256" key="5">
    <source>
        <dbReference type="ARBA" id="ARBA00022692"/>
    </source>
</evidence>
<feature type="transmembrane region" description="Helical" evidence="9">
    <location>
        <begin position="100"/>
        <end position="120"/>
    </location>
</feature>
<feature type="transmembrane region" description="Helical" evidence="9">
    <location>
        <begin position="159"/>
        <end position="180"/>
    </location>
</feature>
<organism evidence="10 11">
    <name type="scientific">Cucurbita argyrosperma subsp. sororia</name>
    <dbReference type="NCBI Taxonomy" id="37648"/>
    <lineage>
        <taxon>Eukaryota</taxon>
        <taxon>Viridiplantae</taxon>
        <taxon>Streptophyta</taxon>
        <taxon>Embryophyta</taxon>
        <taxon>Tracheophyta</taxon>
        <taxon>Spermatophyta</taxon>
        <taxon>Magnoliopsida</taxon>
        <taxon>eudicotyledons</taxon>
        <taxon>Gunneridae</taxon>
        <taxon>Pentapetalae</taxon>
        <taxon>rosids</taxon>
        <taxon>fabids</taxon>
        <taxon>Cucurbitales</taxon>
        <taxon>Cucurbitaceae</taxon>
        <taxon>Cucurbiteae</taxon>
        <taxon>Cucurbita</taxon>
    </lineage>
</organism>
<keyword evidence="6" id="KW-0677">Repeat</keyword>